<dbReference type="Proteomes" id="UP000009022">
    <property type="component" value="Unassembled WGS sequence"/>
</dbReference>
<dbReference type="STRING" id="10228.B3S3Y1"/>
<dbReference type="PhylomeDB" id="B3S3Y1"/>
<protein>
    <recommendedName>
        <fullName evidence="3">SH2 domain-containing protein</fullName>
    </recommendedName>
</protein>
<reference evidence="4 5" key="1">
    <citation type="journal article" date="2008" name="Nature">
        <title>The Trichoplax genome and the nature of placozoans.</title>
        <authorList>
            <person name="Srivastava M."/>
            <person name="Begovic E."/>
            <person name="Chapman J."/>
            <person name="Putnam N.H."/>
            <person name="Hellsten U."/>
            <person name="Kawashima T."/>
            <person name="Kuo A."/>
            <person name="Mitros T."/>
            <person name="Salamov A."/>
            <person name="Carpenter M.L."/>
            <person name="Signorovitch A.Y."/>
            <person name="Moreno M.A."/>
            <person name="Kamm K."/>
            <person name="Grimwood J."/>
            <person name="Schmutz J."/>
            <person name="Shapiro H."/>
            <person name="Grigoriev I.V."/>
            <person name="Buss L.W."/>
            <person name="Schierwater B."/>
            <person name="Dellaporta S.L."/>
            <person name="Rokhsar D.S."/>
        </authorList>
    </citation>
    <scope>NUCLEOTIDE SEQUENCE [LARGE SCALE GENOMIC DNA]</scope>
    <source>
        <strain evidence="4 5">Grell-BS-1999</strain>
    </source>
</reference>
<dbReference type="EMBL" id="DS985249">
    <property type="protein sequence ID" value="EDV22548.1"/>
    <property type="molecule type" value="Genomic_DNA"/>
</dbReference>
<proteinExistence type="predicted"/>
<sequence length="102" mass="12023">LETMDWYWGKISKEDVTEKLKNTPEGSFMVRDASKVPGEYTLTLKKGGFDRLIRICHEHGHYGFSKPLRFRSVVDLISHYQQESLAQYNRELDIKLMFPITR</sequence>
<evidence type="ECO:0000256" key="1">
    <source>
        <dbReference type="ARBA" id="ARBA00022999"/>
    </source>
</evidence>
<organism evidence="4 5">
    <name type="scientific">Trichoplax adhaerens</name>
    <name type="common">Trichoplax reptans</name>
    <dbReference type="NCBI Taxonomy" id="10228"/>
    <lineage>
        <taxon>Eukaryota</taxon>
        <taxon>Metazoa</taxon>
        <taxon>Placozoa</taxon>
        <taxon>Uniplacotomia</taxon>
        <taxon>Trichoplacea</taxon>
        <taxon>Trichoplacidae</taxon>
        <taxon>Trichoplax</taxon>
    </lineage>
</organism>
<evidence type="ECO:0000256" key="2">
    <source>
        <dbReference type="PROSITE-ProRule" id="PRU00191"/>
    </source>
</evidence>
<dbReference type="SMART" id="SM00252">
    <property type="entry name" value="SH2"/>
    <property type="match status" value="1"/>
</dbReference>
<keyword evidence="1 2" id="KW-0727">SH2 domain</keyword>
<dbReference type="AlphaFoldDB" id="B3S3Y1"/>
<evidence type="ECO:0000313" key="5">
    <source>
        <dbReference type="Proteomes" id="UP000009022"/>
    </source>
</evidence>
<feature type="non-terminal residue" evidence="4">
    <location>
        <position position="1"/>
    </location>
</feature>
<gene>
    <name evidence="4" type="ORF">TRIADDRAFT_17867</name>
</gene>
<dbReference type="PANTHER" id="PTHR10155">
    <property type="entry name" value="PHOSPHATIDYLINOSITOL 3-KINASE REGULATORY SUBUNIT"/>
    <property type="match status" value="1"/>
</dbReference>
<dbReference type="PROSITE" id="PS50001">
    <property type="entry name" value="SH2"/>
    <property type="match status" value="1"/>
</dbReference>
<dbReference type="InterPro" id="IPR036860">
    <property type="entry name" value="SH2_dom_sf"/>
</dbReference>
<dbReference type="Gene3D" id="3.30.505.10">
    <property type="entry name" value="SH2 domain"/>
    <property type="match status" value="1"/>
</dbReference>
<dbReference type="HOGENOM" id="CLU_079371_1_0_1"/>
<dbReference type="KEGG" id="tad:TRIADDRAFT_17867"/>
<dbReference type="InParanoid" id="B3S3Y1"/>
<name>B3S3Y1_TRIAD</name>
<evidence type="ECO:0000259" key="3">
    <source>
        <dbReference type="PROSITE" id="PS50001"/>
    </source>
</evidence>
<dbReference type="Pfam" id="PF00017">
    <property type="entry name" value="SH2"/>
    <property type="match status" value="1"/>
</dbReference>
<feature type="domain" description="SH2" evidence="3">
    <location>
        <begin position="6"/>
        <end position="100"/>
    </location>
</feature>
<keyword evidence="5" id="KW-1185">Reference proteome</keyword>
<evidence type="ECO:0000313" key="4">
    <source>
        <dbReference type="EMBL" id="EDV22548.1"/>
    </source>
</evidence>
<dbReference type="RefSeq" id="XP_002115092.1">
    <property type="nucleotide sequence ID" value="XM_002115056.1"/>
</dbReference>
<dbReference type="eggNOG" id="KOG4637">
    <property type="taxonomic scope" value="Eukaryota"/>
</dbReference>
<dbReference type="FunFam" id="3.30.505.10:FF:000080">
    <property type="entry name" value="Pi3K21B, isoform C"/>
    <property type="match status" value="1"/>
</dbReference>
<dbReference type="InterPro" id="IPR000980">
    <property type="entry name" value="SH2"/>
</dbReference>
<dbReference type="OrthoDB" id="3175255at2759"/>
<dbReference type="SUPFAM" id="SSF55550">
    <property type="entry name" value="SH2 domain"/>
    <property type="match status" value="1"/>
</dbReference>
<feature type="non-terminal residue" evidence="4">
    <location>
        <position position="102"/>
    </location>
</feature>
<dbReference type="PANTHER" id="PTHR10155:SF10">
    <property type="entry name" value="PI3K21B, ISOFORM B"/>
    <property type="match status" value="1"/>
</dbReference>
<dbReference type="GeneID" id="6756117"/>
<dbReference type="OMA" id="RLIRICH"/>
<accession>B3S3Y1</accession>
<dbReference type="CTD" id="6756117"/>
<dbReference type="PRINTS" id="PR00401">
    <property type="entry name" value="SH2DOMAIN"/>
</dbReference>